<evidence type="ECO:0000256" key="2">
    <source>
        <dbReference type="ARBA" id="ARBA00022801"/>
    </source>
</evidence>
<name>A0A1H7JHG8_OLID1</name>
<evidence type="ECO:0000256" key="3">
    <source>
        <dbReference type="ARBA" id="ARBA00023295"/>
    </source>
</evidence>
<accession>A0A1H7JHG8</accession>
<dbReference type="GO" id="GO:0005975">
    <property type="term" value="P:carbohydrate metabolic process"/>
    <property type="evidence" value="ECO:0007669"/>
    <property type="project" value="InterPro"/>
</dbReference>
<feature type="active site" description="Proton donor" evidence="4">
    <location>
        <position position="212"/>
    </location>
</feature>
<dbReference type="InterPro" id="IPR049166">
    <property type="entry name" value="GH39_cat"/>
</dbReference>
<dbReference type="GO" id="GO:0004553">
    <property type="term" value="F:hydrolase activity, hydrolyzing O-glycosyl compounds"/>
    <property type="evidence" value="ECO:0007669"/>
    <property type="project" value="InterPro"/>
</dbReference>
<dbReference type="InterPro" id="IPR000514">
    <property type="entry name" value="Glyco_hydro_39"/>
</dbReference>
<dbReference type="Gene3D" id="3.20.20.80">
    <property type="entry name" value="Glycosidases"/>
    <property type="match status" value="1"/>
</dbReference>
<evidence type="ECO:0000256" key="1">
    <source>
        <dbReference type="ARBA" id="ARBA00008875"/>
    </source>
</evidence>
<evidence type="ECO:0000313" key="7">
    <source>
        <dbReference type="EMBL" id="SEK73834.1"/>
    </source>
</evidence>
<dbReference type="SUPFAM" id="SSF51445">
    <property type="entry name" value="(Trans)glycosidases"/>
    <property type="match status" value="1"/>
</dbReference>
<gene>
    <name evidence="7" type="ORF">SAMN05661044_01013</name>
</gene>
<dbReference type="Gene3D" id="2.60.40.1500">
    <property type="entry name" value="Glycosyl hydrolase domain, family 39"/>
    <property type="match status" value="1"/>
</dbReference>
<organism evidence="7 8">
    <name type="scientific">Olivibacter domesticus</name>
    <name type="common">Pseudosphingobacterium domesticum</name>
    <dbReference type="NCBI Taxonomy" id="407022"/>
    <lineage>
        <taxon>Bacteria</taxon>
        <taxon>Pseudomonadati</taxon>
        <taxon>Bacteroidota</taxon>
        <taxon>Sphingobacteriia</taxon>
        <taxon>Sphingobacteriales</taxon>
        <taxon>Sphingobacteriaceae</taxon>
        <taxon>Olivibacter</taxon>
    </lineage>
</organism>
<dbReference type="InterPro" id="IPR017853">
    <property type="entry name" value="GH"/>
</dbReference>
<dbReference type="STRING" id="407022.SAMN05661044_01013"/>
<evidence type="ECO:0000259" key="6">
    <source>
        <dbReference type="Pfam" id="PF01229"/>
    </source>
</evidence>
<sequence length="569" mass="64147">MITDMHKTLRCLFLLILTVASIGVKAQQASLVENSIEVDLQKKIAPMKPVWSWFGYDEPNYTYMKDGKKLLSELAELSPVPVYVRTHSLLVSGDGKAALKWGSTNAYTEDTDGNPVYDWTIIDSIFDTYIQRGMKPLAQIGFMPEDLSSNNPKPYRHHWKPGDPYTDIITGWAYPPKDYNKWRDLVYQWVKHAVERYGKAEVESWYWEVWNEPNGHYWMASQEEFFKLYDYAADGVKRALPTAKIGGPNIAGTSGKKATEWMNNFIKHCISGTNYATGKRGSPLEALLFHAKGAPQLVDGRVVMNMAPQMRDIAAGFRIASSYSETKDLPLIIGESDPEGCAACGMATNPENAYRNGTMYSSYTAASFARKYLLADRAKVNFLGAVSWSFEFENQPWFYGFRDLATNGVDKPVLNVFRMFGMMKGDRIGVESDRMYLLETVLDSSIRGQRTDIGAFATKDEKSAAVMVWNYHDVDKQGPAETVSVVLNHVPVKKAMLNIYLIDDENSNSYEVWKKMGSPQKPTQQQITKLEQAGQLKCVSSSTIQISEGKTVVPLKLKRQAVAFIKLDW</sequence>
<dbReference type="InterPro" id="IPR051923">
    <property type="entry name" value="Glycosyl_Hydrolase_39"/>
</dbReference>
<keyword evidence="8" id="KW-1185">Reference proteome</keyword>
<dbReference type="SUPFAM" id="SSF51011">
    <property type="entry name" value="Glycosyl hydrolase domain"/>
    <property type="match status" value="1"/>
</dbReference>
<dbReference type="PANTHER" id="PTHR12631">
    <property type="entry name" value="ALPHA-L-IDURONIDASE"/>
    <property type="match status" value="1"/>
</dbReference>
<evidence type="ECO:0000256" key="4">
    <source>
        <dbReference type="PIRSR" id="PIRSR600514-1"/>
    </source>
</evidence>
<comment type="similarity">
    <text evidence="1">Belongs to the glycosyl hydrolase 39 family.</text>
</comment>
<dbReference type="PRINTS" id="PR00745">
    <property type="entry name" value="GLHYDRLASE39"/>
</dbReference>
<dbReference type="PANTHER" id="PTHR12631:SF8">
    <property type="entry name" value="ALPHA-L-IDURONIDASE"/>
    <property type="match status" value="1"/>
</dbReference>
<feature type="chain" id="PRO_5011559401" evidence="5">
    <location>
        <begin position="27"/>
        <end position="569"/>
    </location>
</feature>
<feature type="signal peptide" evidence="5">
    <location>
        <begin position="1"/>
        <end position="26"/>
    </location>
</feature>
<dbReference type="EMBL" id="FOAF01000001">
    <property type="protein sequence ID" value="SEK73834.1"/>
    <property type="molecule type" value="Genomic_DNA"/>
</dbReference>
<dbReference type="Proteomes" id="UP000199421">
    <property type="component" value="Unassembled WGS sequence"/>
</dbReference>
<evidence type="ECO:0000256" key="5">
    <source>
        <dbReference type="SAM" id="SignalP"/>
    </source>
</evidence>
<keyword evidence="3" id="KW-0326">Glycosidase</keyword>
<keyword evidence="5" id="KW-0732">Signal</keyword>
<reference evidence="8" key="1">
    <citation type="submission" date="2016-10" db="EMBL/GenBank/DDBJ databases">
        <authorList>
            <person name="Varghese N."/>
            <person name="Submissions S."/>
        </authorList>
    </citation>
    <scope>NUCLEOTIDE SEQUENCE [LARGE SCALE GENOMIC DNA]</scope>
    <source>
        <strain evidence="8">DSM 18733</strain>
    </source>
</reference>
<protein>
    <submittedName>
        <fullName evidence="7">Xylan 1,4-beta-xylosidase</fullName>
    </submittedName>
</protein>
<keyword evidence="2" id="KW-0378">Hydrolase</keyword>
<dbReference type="AlphaFoldDB" id="A0A1H7JHG8"/>
<proteinExistence type="inferred from homology"/>
<evidence type="ECO:0000313" key="8">
    <source>
        <dbReference type="Proteomes" id="UP000199421"/>
    </source>
</evidence>
<dbReference type="Pfam" id="PF01229">
    <property type="entry name" value="Glyco_hydro_39"/>
    <property type="match status" value="1"/>
</dbReference>
<feature type="domain" description="Glycosyl hydrolases family 39 N-terminal catalytic" evidence="6">
    <location>
        <begin position="36"/>
        <end position="536"/>
    </location>
</feature>